<dbReference type="InterPro" id="IPR002013">
    <property type="entry name" value="SAC_dom"/>
</dbReference>
<evidence type="ECO:0000256" key="6">
    <source>
        <dbReference type="ARBA" id="ARBA00022679"/>
    </source>
</evidence>
<comment type="similarity">
    <text evidence="5 11">Belongs to the CDS family.</text>
</comment>
<dbReference type="GO" id="GO:0004605">
    <property type="term" value="F:phosphatidate cytidylyltransferase activity"/>
    <property type="evidence" value="ECO:0007669"/>
    <property type="project" value="UniProtKB-EC"/>
</dbReference>
<dbReference type="GO" id="GO:0016020">
    <property type="term" value="C:membrane"/>
    <property type="evidence" value="ECO:0007669"/>
    <property type="project" value="UniProtKB-SubCell"/>
</dbReference>
<feature type="transmembrane region" description="Helical" evidence="13">
    <location>
        <begin position="193"/>
        <end position="219"/>
    </location>
</feature>
<dbReference type="PROSITE" id="PS50275">
    <property type="entry name" value="SAC"/>
    <property type="match status" value="1"/>
</dbReference>
<feature type="transmembrane region" description="Helical" evidence="13">
    <location>
        <begin position="119"/>
        <end position="142"/>
    </location>
</feature>
<keyword evidence="10 13" id="KW-0472">Membrane</keyword>
<evidence type="ECO:0000256" key="4">
    <source>
        <dbReference type="ARBA" id="ARBA00009678"/>
    </source>
</evidence>
<protein>
    <recommendedName>
        <fullName evidence="11">Phosphatidate cytidylyltransferase</fullName>
        <ecNumber evidence="11">2.7.7.41</ecNumber>
    </recommendedName>
</protein>
<dbReference type="Gene3D" id="3.30.70.330">
    <property type="match status" value="1"/>
</dbReference>
<evidence type="ECO:0000256" key="1">
    <source>
        <dbReference type="ARBA" id="ARBA00001786"/>
    </source>
</evidence>
<evidence type="ECO:0000256" key="3">
    <source>
        <dbReference type="ARBA" id="ARBA00008943"/>
    </source>
</evidence>
<dbReference type="GO" id="GO:0046856">
    <property type="term" value="P:phosphatidylinositol dephosphorylation"/>
    <property type="evidence" value="ECO:0007669"/>
    <property type="project" value="InterPro"/>
</dbReference>
<reference evidence="15 16" key="1">
    <citation type="submission" date="2015-01" db="EMBL/GenBank/DDBJ databases">
        <title>Evolution of Trichinella species and genotypes.</title>
        <authorList>
            <person name="Korhonen P.K."/>
            <person name="Edoardo P."/>
            <person name="Giuseppe L.R."/>
            <person name="Gasser R.B."/>
        </authorList>
    </citation>
    <scope>NUCLEOTIDE SEQUENCE [LARGE SCALE GENOMIC DNA]</scope>
    <source>
        <strain evidence="15">ISS13</strain>
    </source>
</reference>
<dbReference type="GO" id="GO:0048488">
    <property type="term" value="P:synaptic vesicle endocytosis"/>
    <property type="evidence" value="ECO:0007669"/>
    <property type="project" value="TreeGrafter"/>
</dbReference>
<gene>
    <name evidence="15" type="primary">SYNJ1</name>
    <name evidence="15" type="ORF">T4A_6855</name>
</gene>
<dbReference type="PROSITE" id="PS01315">
    <property type="entry name" value="CDS"/>
    <property type="match status" value="1"/>
</dbReference>
<evidence type="ECO:0000313" key="16">
    <source>
        <dbReference type="Proteomes" id="UP000054632"/>
    </source>
</evidence>
<name>A0A0V1EQH2_TRIPS</name>
<dbReference type="InterPro" id="IPR046985">
    <property type="entry name" value="IP5"/>
</dbReference>
<dbReference type="InterPro" id="IPR015047">
    <property type="entry name" value="SYNJ1/2_RRM"/>
</dbReference>
<keyword evidence="11" id="KW-0548">Nucleotidyltransferase</keyword>
<dbReference type="EC" id="2.7.7.41" evidence="11"/>
<dbReference type="Proteomes" id="UP000054632">
    <property type="component" value="Unassembled WGS sequence"/>
</dbReference>
<dbReference type="Pfam" id="PF22669">
    <property type="entry name" value="Exo_endo_phos2"/>
    <property type="match status" value="1"/>
</dbReference>
<dbReference type="EMBL" id="JYDR01000014">
    <property type="protein sequence ID" value="KRY75948.1"/>
    <property type="molecule type" value="Genomic_DNA"/>
</dbReference>
<dbReference type="InterPro" id="IPR000374">
    <property type="entry name" value="PC_trans"/>
</dbReference>
<dbReference type="InterPro" id="IPR036691">
    <property type="entry name" value="Endo/exonu/phosph_ase_sf"/>
</dbReference>
<feature type="domain" description="SAC" evidence="14">
    <location>
        <begin position="561"/>
        <end position="852"/>
    </location>
</feature>
<comment type="similarity">
    <text evidence="3">Belongs to the synaptojanin family.</text>
</comment>
<accession>A0A0V1EQH2</accession>
<dbReference type="Pfam" id="PF01148">
    <property type="entry name" value="CTP_transf_1"/>
    <property type="match status" value="1"/>
</dbReference>
<dbReference type="SUPFAM" id="SSF56219">
    <property type="entry name" value="DNase I-like"/>
    <property type="match status" value="1"/>
</dbReference>
<comment type="subcellular location">
    <subcellularLocation>
        <location evidence="2">Membrane</location>
        <topology evidence="2">Multi-pass membrane protein</topology>
    </subcellularLocation>
</comment>
<keyword evidence="9 13" id="KW-1133">Transmembrane helix</keyword>
<dbReference type="Pfam" id="PF08952">
    <property type="entry name" value="DUF1866"/>
    <property type="match status" value="1"/>
</dbReference>
<organism evidence="15 16">
    <name type="scientific">Trichinella pseudospiralis</name>
    <name type="common">Parasitic roundworm</name>
    <dbReference type="NCBI Taxonomy" id="6337"/>
    <lineage>
        <taxon>Eukaryota</taxon>
        <taxon>Metazoa</taxon>
        <taxon>Ecdysozoa</taxon>
        <taxon>Nematoda</taxon>
        <taxon>Enoplea</taxon>
        <taxon>Dorylaimia</taxon>
        <taxon>Trichinellida</taxon>
        <taxon>Trichinellidae</taxon>
        <taxon>Trichinella</taxon>
    </lineage>
</organism>
<evidence type="ECO:0000256" key="8">
    <source>
        <dbReference type="ARBA" id="ARBA00022801"/>
    </source>
</evidence>
<keyword evidence="8" id="KW-0378">Hydrolase</keyword>
<comment type="caution">
    <text evidence="15">The sequence shown here is derived from an EMBL/GenBank/DDBJ whole genome shotgun (WGS) entry which is preliminary data.</text>
</comment>
<proteinExistence type="inferred from homology"/>
<evidence type="ECO:0000259" key="14">
    <source>
        <dbReference type="PROSITE" id="PS50275"/>
    </source>
</evidence>
<dbReference type="Pfam" id="PF02383">
    <property type="entry name" value="Syja_N"/>
    <property type="match status" value="1"/>
</dbReference>
<sequence length="1363" mass="154427">MIGEDENVRKRQLNASDAKVEPNQESDYDDRSDGSECKFEDVCSTSNLVTSEGGATSMEQALSGLSARWRNWVIRGVFSFFMLLAFSFVLLIQIKCFQEIISIGYAIYRMHKLPWFRSLSWYFLIASDYFFYGEAVIDYFGLFLKRDEFLRFLLTNHRMISFFLYLTGFIWFVLSLVKRYYMRQFSLFAWTHVTLLLIVAQFIVPVLLIICNDMTAYLFGFFFGRTPLIKLSPKKTWEGFLGGAFSTIIFSLLLSYVLLQFPQLVCPATYNELKETFTTDCQVAATFKLQNYSIPIAPAFLHFLLPRSINFRTYPFMFHSLTMALFASLIGPFGGFFASGFKRAFKIKDFGAVIPGHGGLMDRFDCQLLMGTFVHVFIHTYVRVSDPTKVVQRIMMLNNDVQIEVFMLLYQRLSAAGLLGNFTLTTVYKVENVYLNAAGKENIVLLENTRNKDCVLGFANGVVLSLDQKKWLILKSDCNKICDVHACLGVLSVPVVETEDSFVQYLIVVKNASLIGQLFNCEAYRITDVNCLPLWGDLNQKLSDPRIIQIQKLLSCGLFLFGWSNSQNANLTLRSHLQQFGIDAEDWVTPCICGVIEVKTAYVGHQQAKACIISRISSERMGTRFNVRGVNDFGNVANFIETEQVIFYNDNVVSHVQVRGSVPLFWDQPGIQVGSHKIKINRSLEASIVAYEKHFRQLKNCYGNAAIINLLGTKNDENTLSESYQTIHSDSTFDSVIPFISFDLHSKAKGSSRSECLKKFWPKLETLVNSHGFFHCNGSELLRKQTGVLRVNCLDCLDRTNSVQSLVGLKILQQQLAALGLSDKANICTRFVELFKTCWTLNGDHCSKLYTGTAAQEGKSKFKDASISVSRTIQGNLMDKSKQQAMNFLLRNSKLGTDTVAQINCLLPNKNFHVYPSIGISLIEKVEEFVDPCQLRLFCGDASHQKSYDIYAIGLQEMVDLNASNVLNASVSNQNSWRDAFLKELNSISEYVLLETIQLPELLVHIRDVSTAAVKTGFGGTIGNKGGTAISFTLGASSLCFICSHFTAGQSQVQERNDDYEGTCRRLRFPSGLNLFSHDFIFWFGDFNYRIDMTGEEVKQMVDLRDYDSLREADQLIQQKMVFIEFEEGLINFAPTYKYDAFSDNYDTSEKARVPAWTDRIFFRKRRPYFKAQDTCQLLVYCRAELKTSDHRPVGAVFNLHIGHTNVDKLRDAVEDMVSSMGPRDATVVVSVQSQRDMVPFVDSVLEKIRHLGIKALLTKCIGEHLFCTFGKSDDALAALSMDGIGQNVLCVRLKTTDWETDCQNVVHQLFNDDFDKNFNNSRLNDRRNNEAAISNSTAPVPQRPPPPKSKTRIQICGQHAWQ</sequence>
<evidence type="ECO:0000256" key="13">
    <source>
        <dbReference type="SAM" id="Phobius"/>
    </source>
</evidence>
<feature type="transmembrane region" description="Helical" evidence="13">
    <location>
        <begin position="239"/>
        <end position="259"/>
    </location>
</feature>
<evidence type="ECO:0000256" key="2">
    <source>
        <dbReference type="ARBA" id="ARBA00004141"/>
    </source>
</evidence>
<dbReference type="InterPro" id="IPR012677">
    <property type="entry name" value="Nucleotide-bd_a/b_plait_sf"/>
</dbReference>
<keyword evidence="7 11" id="KW-0812">Transmembrane</keyword>
<evidence type="ECO:0000256" key="9">
    <source>
        <dbReference type="ARBA" id="ARBA00022989"/>
    </source>
</evidence>
<dbReference type="InterPro" id="IPR000300">
    <property type="entry name" value="IPPc"/>
</dbReference>
<comment type="catalytic activity">
    <reaction evidence="1">
        <text>a 1,2-diacyl-sn-glycero-3-phospho-(1D-myo-inositol-4,5-bisphosphate) + H2O = a 1,2-diacyl-sn-glycero-3-phospho-(1D-myo-inositol 4-phosphate) + phosphate</text>
        <dbReference type="Rhea" id="RHEA:22764"/>
        <dbReference type="ChEBI" id="CHEBI:15377"/>
        <dbReference type="ChEBI" id="CHEBI:43474"/>
        <dbReference type="ChEBI" id="CHEBI:58178"/>
        <dbReference type="ChEBI" id="CHEBI:58456"/>
        <dbReference type="EC" id="3.1.3.36"/>
    </reaction>
</comment>
<comment type="catalytic activity">
    <reaction evidence="11">
        <text>a 1,2-diacyl-sn-glycero-3-phosphate + CTP + H(+) = a CDP-1,2-diacyl-sn-glycerol + diphosphate</text>
        <dbReference type="Rhea" id="RHEA:16229"/>
        <dbReference type="ChEBI" id="CHEBI:15378"/>
        <dbReference type="ChEBI" id="CHEBI:33019"/>
        <dbReference type="ChEBI" id="CHEBI:37563"/>
        <dbReference type="ChEBI" id="CHEBI:58332"/>
        <dbReference type="ChEBI" id="CHEBI:58608"/>
        <dbReference type="EC" id="2.7.7.41"/>
    </reaction>
</comment>
<dbReference type="GO" id="GO:0004439">
    <property type="term" value="F:phosphatidylinositol-4,5-bisphosphate 5-phosphatase activity"/>
    <property type="evidence" value="ECO:0007669"/>
    <property type="project" value="UniProtKB-EC"/>
</dbReference>
<dbReference type="GO" id="GO:0016024">
    <property type="term" value="P:CDP-diacylglycerol biosynthetic process"/>
    <property type="evidence" value="ECO:0007669"/>
    <property type="project" value="UniProtKB-UniPathway"/>
</dbReference>
<dbReference type="SMART" id="SM01165">
    <property type="entry name" value="DUF1866"/>
    <property type="match status" value="1"/>
</dbReference>
<evidence type="ECO:0000256" key="11">
    <source>
        <dbReference type="RuleBase" id="RU003938"/>
    </source>
</evidence>
<feature type="transmembrane region" description="Helical" evidence="13">
    <location>
        <begin position="162"/>
        <end position="181"/>
    </location>
</feature>
<evidence type="ECO:0000256" key="5">
    <source>
        <dbReference type="ARBA" id="ARBA00010185"/>
    </source>
</evidence>
<feature type="transmembrane region" description="Helical" evidence="13">
    <location>
        <begin position="72"/>
        <end position="92"/>
    </location>
</feature>
<evidence type="ECO:0000256" key="10">
    <source>
        <dbReference type="ARBA" id="ARBA00023136"/>
    </source>
</evidence>
<dbReference type="Gene3D" id="3.60.10.10">
    <property type="entry name" value="Endonuclease/exonuclease/phosphatase"/>
    <property type="match status" value="1"/>
</dbReference>
<evidence type="ECO:0000313" key="15">
    <source>
        <dbReference type="EMBL" id="KRY75948.1"/>
    </source>
</evidence>
<dbReference type="SMART" id="SM00128">
    <property type="entry name" value="IPPc"/>
    <property type="match status" value="1"/>
</dbReference>
<dbReference type="PANTHER" id="PTHR11200">
    <property type="entry name" value="INOSITOL 5-PHOSPHATASE"/>
    <property type="match status" value="1"/>
</dbReference>
<keyword evidence="6 11" id="KW-0808">Transferase</keyword>
<comment type="similarity">
    <text evidence="4">In the central section; belongs to the inositol 1,4,5-trisphosphate 5-phosphatase family.</text>
</comment>
<evidence type="ECO:0000256" key="12">
    <source>
        <dbReference type="SAM" id="MobiDB-lite"/>
    </source>
</evidence>
<dbReference type="PANTHER" id="PTHR11200:SF257">
    <property type="entry name" value="PHOSPHOINOSITIDE 5-PHOSPHATASE"/>
    <property type="match status" value="1"/>
</dbReference>
<feature type="region of interest" description="Disordered" evidence="12">
    <location>
        <begin position="1"/>
        <end position="35"/>
    </location>
</feature>
<dbReference type="GO" id="GO:0098793">
    <property type="term" value="C:presynapse"/>
    <property type="evidence" value="ECO:0007669"/>
    <property type="project" value="GOC"/>
</dbReference>
<evidence type="ECO:0000256" key="7">
    <source>
        <dbReference type="ARBA" id="ARBA00022692"/>
    </source>
</evidence>
<feature type="transmembrane region" description="Helical" evidence="13">
    <location>
        <begin position="316"/>
        <end position="338"/>
    </location>
</feature>
<dbReference type="UniPathway" id="UPA00557">
    <property type="reaction ID" value="UER00614"/>
</dbReference>
<comment type="pathway">
    <text evidence="11">Phospholipid metabolism; CDP-diacylglycerol biosynthesis; CDP-diacylglycerol from sn-glycerol 3-phosphate: step 3/3.</text>
</comment>
<feature type="region of interest" description="Disordered" evidence="12">
    <location>
        <begin position="1330"/>
        <end position="1354"/>
    </location>
</feature>